<proteinExistence type="predicted"/>
<protein>
    <submittedName>
        <fullName evidence="1">Uncharacterized protein</fullName>
    </submittedName>
</protein>
<dbReference type="InterPro" id="IPR046274">
    <property type="entry name" value="DUF6307"/>
</dbReference>
<reference evidence="1 2" key="1">
    <citation type="submission" date="2017-07" db="EMBL/GenBank/DDBJ databases">
        <title>Amycolatopsis antarcticus sp. nov., isolated from the surface of an Antarcticus brown macroalga.</title>
        <authorList>
            <person name="Wang J."/>
            <person name="Leiva S."/>
            <person name="Huang J."/>
            <person name="Huang Y."/>
        </authorList>
    </citation>
    <scope>NUCLEOTIDE SEQUENCE [LARGE SCALE GENOMIC DNA]</scope>
    <source>
        <strain evidence="1 2">AU-G6</strain>
    </source>
</reference>
<evidence type="ECO:0000313" key="2">
    <source>
        <dbReference type="Proteomes" id="UP000242444"/>
    </source>
</evidence>
<evidence type="ECO:0000313" key="1">
    <source>
        <dbReference type="EMBL" id="OZM70153.1"/>
    </source>
</evidence>
<sequence length="56" mass="6240">MTAEITTDVTLPSRYDQRVLLVQGIVREHSPLDGQAALDLAVRMVHALDTVPEKLR</sequence>
<name>A0A263CVK5_9PSEU</name>
<keyword evidence="2" id="KW-1185">Reference proteome</keyword>
<dbReference type="RefSeq" id="WP_165777724.1">
    <property type="nucleotide sequence ID" value="NZ_NKYE01000023.1"/>
</dbReference>
<gene>
    <name evidence="1" type="ORF">CFN78_26645</name>
</gene>
<dbReference type="InParanoid" id="A0A263CVK5"/>
<dbReference type="EMBL" id="NKYE01000023">
    <property type="protein sequence ID" value="OZM70153.1"/>
    <property type="molecule type" value="Genomic_DNA"/>
</dbReference>
<accession>A0A263CVK5</accession>
<dbReference type="Proteomes" id="UP000242444">
    <property type="component" value="Unassembled WGS sequence"/>
</dbReference>
<comment type="caution">
    <text evidence="1">The sequence shown here is derived from an EMBL/GenBank/DDBJ whole genome shotgun (WGS) entry which is preliminary data.</text>
</comment>
<dbReference type="AlphaFoldDB" id="A0A263CVK5"/>
<dbReference type="Pfam" id="PF19826">
    <property type="entry name" value="DUF6307"/>
    <property type="match status" value="1"/>
</dbReference>
<organism evidence="1 2">
    <name type="scientific">Amycolatopsis antarctica</name>
    <dbReference type="NCBI Taxonomy" id="1854586"/>
    <lineage>
        <taxon>Bacteria</taxon>
        <taxon>Bacillati</taxon>
        <taxon>Actinomycetota</taxon>
        <taxon>Actinomycetes</taxon>
        <taxon>Pseudonocardiales</taxon>
        <taxon>Pseudonocardiaceae</taxon>
        <taxon>Amycolatopsis</taxon>
    </lineage>
</organism>